<evidence type="ECO:0000256" key="1">
    <source>
        <dbReference type="SAM" id="MobiDB-lite"/>
    </source>
</evidence>
<dbReference type="AlphaFoldDB" id="A0A915PCH6"/>
<feature type="compositionally biased region" description="Acidic residues" evidence="1">
    <location>
        <begin position="701"/>
        <end position="721"/>
    </location>
</feature>
<evidence type="ECO:0000313" key="3">
    <source>
        <dbReference type="Proteomes" id="UP000887560"/>
    </source>
</evidence>
<feature type="compositionally biased region" description="Basic and acidic residues" evidence="1">
    <location>
        <begin position="730"/>
        <end position="748"/>
    </location>
</feature>
<keyword evidence="3" id="KW-1185">Reference proteome</keyword>
<reference evidence="4" key="1">
    <citation type="submission" date="2022-11" db="UniProtKB">
        <authorList>
            <consortium name="WormBaseParasite"/>
        </authorList>
    </citation>
    <scope>IDENTIFICATION</scope>
</reference>
<dbReference type="WBParaSite" id="scf7180000424058.g12165">
    <property type="protein sequence ID" value="scf7180000424058.g12165"/>
    <property type="gene ID" value="scf7180000424058.g12165"/>
</dbReference>
<feature type="region of interest" description="Disordered" evidence="1">
    <location>
        <begin position="680"/>
        <end position="748"/>
    </location>
</feature>
<dbReference type="Proteomes" id="UP000887560">
    <property type="component" value="Unplaced"/>
</dbReference>
<feature type="domain" description="DUF7596" evidence="2">
    <location>
        <begin position="16"/>
        <end position="159"/>
    </location>
</feature>
<evidence type="ECO:0000259" key="2">
    <source>
        <dbReference type="Pfam" id="PF24524"/>
    </source>
</evidence>
<feature type="compositionally biased region" description="Basic and acidic residues" evidence="1">
    <location>
        <begin position="683"/>
        <end position="700"/>
    </location>
</feature>
<evidence type="ECO:0000313" key="4">
    <source>
        <dbReference type="WBParaSite" id="scf7180000424058.g12165"/>
    </source>
</evidence>
<organism evidence="3 4">
    <name type="scientific">Meloidogyne floridensis</name>
    <dbReference type="NCBI Taxonomy" id="298350"/>
    <lineage>
        <taxon>Eukaryota</taxon>
        <taxon>Metazoa</taxon>
        <taxon>Ecdysozoa</taxon>
        <taxon>Nematoda</taxon>
        <taxon>Chromadorea</taxon>
        <taxon>Rhabditida</taxon>
        <taxon>Tylenchina</taxon>
        <taxon>Tylenchomorpha</taxon>
        <taxon>Tylenchoidea</taxon>
        <taxon>Meloidogynidae</taxon>
        <taxon>Meloidogyninae</taxon>
        <taxon>Meloidogyne</taxon>
    </lineage>
</organism>
<proteinExistence type="predicted"/>
<sequence length="761" mass="88288">MAVTIISKNVLPLPIPAQSPYPVQSIPRSTSAKIQDQQGKLVAVAALVRYTNNQAYFILQHLDTSLAEKAVTVSAPDNENPLDMRIDAIFDQHPDRTFMPMFIQVHYNPEERLVLEHLVDQLAERTLGRYNLELRKNMTIDVFDSDRDNFLRDNAGFIIADKLRLQQITINTAEALNKLNLLKEIKVTKVNKEDYELLLEYDATLSTHNRAEFLEFLFAKNRVYAAKLDSKETEKIKNIEGENEFIEQKGPILAGYLVASNETVMCIYANDQNIAESLLFKYMEDSKFSFHSVYGSSGDFLKRFVAWKKGEPLQCPCGYKRILDSKDVYKNHKSFETEHFDTKIVFDFVGAGRFSASGPTKIIHLFSLTNGKCKLEVEYYFKKSENISEQENNDKQMSKLFEKFVKVALLNKNPLNVAKLTDSRLLRDSTGKVDSAFKPNKLLFDEAKMVAPLEEFLRYRIRYIFFNEKRQGKKWEGDLGMDVILTEIMKGMKEISDVTGFEFEKINLNDFIVVKNKQGHLSVKFIYIHDEGTKKLEEIFTKEGIKKSLKLNKLVNDEAFKFYKLILEEKESFIETKKRVIKGYGKLFWLKLFMQMFIKSDNLDKSLISSYLIPRTCLYALSGNLNEFKIKGKDDDDFLFKTWQEFVKGEKKPKTKSFENFDELLGNMFGFDWLNNCEENDENNLKPGDRDDDKDITDKENDMDDKENEEKNEDYLMEDDVNKDNGMIGKENDGKDKENDKKDKEDEDKVTKCYLMENFGG</sequence>
<dbReference type="InterPro" id="IPR056017">
    <property type="entry name" value="DUF7596"/>
</dbReference>
<dbReference type="Pfam" id="PF24524">
    <property type="entry name" value="DUF7596"/>
    <property type="match status" value="1"/>
</dbReference>
<name>A0A915PCH6_9BILA</name>
<accession>A0A915PCH6</accession>
<protein>
    <recommendedName>
        <fullName evidence="2">DUF7596 domain-containing protein</fullName>
    </recommendedName>
</protein>